<evidence type="ECO:0000313" key="3">
    <source>
        <dbReference type="Proteomes" id="UP001374535"/>
    </source>
</evidence>
<dbReference type="EMBL" id="CP144697">
    <property type="protein sequence ID" value="WVZ14990.1"/>
    <property type="molecule type" value="Genomic_DNA"/>
</dbReference>
<dbReference type="AlphaFoldDB" id="A0AAQ3NSH6"/>
<feature type="region of interest" description="Disordered" evidence="1">
    <location>
        <begin position="19"/>
        <end position="76"/>
    </location>
</feature>
<proteinExistence type="predicted"/>
<name>A0AAQ3NSH6_VIGMU</name>
<protein>
    <submittedName>
        <fullName evidence="2">Uncharacterized protein</fullName>
    </submittedName>
</protein>
<evidence type="ECO:0000313" key="2">
    <source>
        <dbReference type="EMBL" id="WVZ14990.1"/>
    </source>
</evidence>
<dbReference type="Proteomes" id="UP001374535">
    <property type="component" value="Chromosome 4"/>
</dbReference>
<feature type="compositionally biased region" description="Basic and acidic residues" evidence="1">
    <location>
        <begin position="54"/>
        <end position="76"/>
    </location>
</feature>
<evidence type="ECO:0000256" key="1">
    <source>
        <dbReference type="SAM" id="MobiDB-lite"/>
    </source>
</evidence>
<keyword evidence="3" id="KW-1185">Reference proteome</keyword>
<sequence>MKDISVAVLRTFISKRKQEHEAMLSKKTKGAPKVPENNEPSELVKEEEPDTTPPEDHKSNGKCKIEEEISPEEPCRSVEEDSVKLLLMLVEETSNSMVQLQFQKLSLILPTLVYI</sequence>
<reference evidence="2 3" key="1">
    <citation type="journal article" date="2023" name="Life. Sci Alliance">
        <title>Evolutionary insights into 3D genome organization and epigenetic landscape of Vigna mungo.</title>
        <authorList>
            <person name="Junaid A."/>
            <person name="Singh B."/>
            <person name="Bhatia S."/>
        </authorList>
    </citation>
    <scope>NUCLEOTIDE SEQUENCE [LARGE SCALE GENOMIC DNA]</scope>
    <source>
        <strain evidence="2">Urdbean</strain>
    </source>
</reference>
<organism evidence="2 3">
    <name type="scientific">Vigna mungo</name>
    <name type="common">Black gram</name>
    <name type="synonym">Phaseolus mungo</name>
    <dbReference type="NCBI Taxonomy" id="3915"/>
    <lineage>
        <taxon>Eukaryota</taxon>
        <taxon>Viridiplantae</taxon>
        <taxon>Streptophyta</taxon>
        <taxon>Embryophyta</taxon>
        <taxon>Tracheophyta</taxon>
        <taxon>Spermatophyta</taxon>
        <taxon>Magnoliopsida</taxon>
        <taxon>eudicotyledons</taxon>
        <taxon>Gunneridae</taxon>
        <taxon>Pentapetalae</taxon>
        <taxon>rosids</taxon>
        <taxon>fabids</taxon>
        <taxon>Fabales</taxon>
        <taxon>Fabaceae</taxon>
        <taxon>Papilionoideae</taxon>
        <taxon>50 kb inversion clade</taxon>
        <taxon>NPAAA clade</taxon>
        <taxon>indigoferoid/millettioid clade</taxon>
        <taxon>Phaseoleae</taxon>
        <taxon>Vigna</taxon>
    </lineage>
</organism>
<gene>
    <name evidence="2" type="ORF">V8G54_012556</name>
</gene>
<accession>A0AAQ3NSH6</accession>